<evidence type="ECO:0000313" key="10">
    <source>
        <dbReference type="Proteomes" id="UP000236327"/>
    </source>
</evidence>
<dbReference type="Pfam" id="PF00034">
    <property type="entry name" value="Cytochrom_C"/>
    <property type="match status" value="1"/>
</dbReference>
<keyword evidence="3 6" id="KW-0479">Metal-binding</keyword>
<keyword evidence="7" id="KW-0732">Signal</keyword>
<dbReference type="GO" id="GO:0009055">
    <property type="term" value="F:electron transfer activity"/>
    <property type="evidence" value="ECO:0007669"/>
    <property type="project" value="InterPro"/>
</dbReference>
<keyword evidence="4" id="KW-0249">Electron transport</keyword>
<dbReference type="InterPro" id="IPR002327">
    <property type="entry name" value="Cyt_c_1A/1B"/>
</dbReference>
<evidence type="ECO:0000256" key="5">
    <source>
        <dbReference type="ARBA" id="ARBA00023004"/>
    </source>
</evidence>
<reference evidence="9 10" key="1">
    <citation type="submission" date="2016-05" db="EMBL/GenBank/DDBJ databases">
        <title>Complete genome sequence of Novosphingobium guangzhouense SA925(T).</title>
        <authorList>
            <person name="Sha S."/>
        </authorList>
    </citation>
    <scope>NUCLEOTIDE SEQUENCE [LARGE SCALE GENOMIC DNA]</scope>
    <source>
        <strain evidence="9 10">SA925</strain>
    </source>
</reference>
<dbReference type="Proteomes" id="UP000236327">
    <property type="component" value="Unassembled WGS sequence"/>
</dbReference>
<protein>
    <recommendedName>
        <fullName evidence="8">Cytochrome c domain-containing protein</fullName>
    </recommendedName>
</protein>
<evidence type="ECO:0000256" key="3">
    <source>
        <dbReference type="ARBA" id="ARBA00022723"/>
    </source>
</evidence>
<keyword evidence="10" id="KW-1185">Reference proteome</keyword>
<dbReference type="PANTHER" id="PTHR11961">
    <property type="entry name" value="CYTOCHROME C"/>
    <property type="match status" value="1"/>
</dbReference>
<evidence type="ECO:0000259" key="8">
    <source>
        <dbReference type="PROSITE" id="PS51007"/>
    </source>
</evidence>
<keyword evidence="5 6" id="KW-0408">Iron</keyword>
<evidence type="ECO:0000256" key="2">
    <source>
        <dbReference type="ARBA" id="ARBA00022617"/>
    </source>
</evidence>
<dbReference type="EMBL" id="LYMM01000036">
    <property type="protein sequence ID" value="PNU04390.1"/>
    <property type="molecule type" value="Genomic_DNA"/>
</dbReference>
<keyword evidence="2 6" id="KW-0349">Heme</keyword>
<evidence type="ECO:0000256" key="6">
    <source>
        <dbReference type="PROSITE-ProRule" id="PRU00433"/>
    </source>
</evidence>
<dbReference type="OrthoDB" id="9805828at2"/>
<accession>A0A2K2G017</accession>
<dbReference type="PRINTS" id="PR00604">
    <property type="entry name" value="CYTCHRMECIAB"/>
</dbReference>
<sequence>MRFTFNTARIAAAAACLVGLGTAAIGAPDAPSGEALLKQRGCTVCHSLTMGRNLNGPSLAGVYGRPMGKAAGYKYSASLSAAKGKWDAATLDRWLADPRAMVPGTKMAVKVASAADRAALIAYLKNAQAK</sequence>
<keyword evidence="1" id="KW-0813">Transport</keyword>
<dbReference type="RefSeq" id="WP_103096350.1">
    <property type="nucleotide sequence ID" value="NZ_LYMM01000036.1"/>
</dbReference>
<feature type="signal peptide" evidence="7">
    <location>
        <begin position="1"/>
        <end position="26"/>
    </location>
</feature>
<proteinExistence type="predicted"/>
<dbReference type="SUPFAM" id="SSF46626">
    <property type="entry name" value="Cytochrome c"/>
    <property type="match status" value="1"/>
</dbReference>
<dbReference type="GO" id="GO:0020037">
    <property type="term" value="F:heme binding"/>
    <property type="evidence" value="ECO:0007669"/>
    <property type="project" value="InterPro"/>
</dbReference>
<feature type="chain" id="PRO_5014317719" description="Cytochrome c domain-containing protein" evidence="7">
    <location>
        <begin position="27"/>
        <end position="130"/>
    </location>
</feature>
<comment type="caution">
    <text evidence="9">The sequence shown here is derived from an EMBL/GenBank/DDBJ whole genome shotgun (WGS) entry which is preliminary data.</text>
</comment>
<evidence type="ECO:0000256" key="1">
    <source>
        <dbReference type="ARBA" id="ARBA00022448"/>
    </source>
</evidence>
<organism evidence="9 10">
    <name type="scientific">Novosphingobium guangzhouense</name>
    <dbReference type="NCBI Taxonomy" id="1850347"/>
    <lineage>
        <taxon>Bacteria</taxon>
        <taxon>Pseudomonadati</taxon>
        <taxon>Pseudomonadota</taxon>
        <taxon>Alphaproteobacteria</taxon>
        <taxon>Sphingomonadales</taxon>
        <taxon>Sphingomonadaceae</taxon>
        <taxon>Novosphingobium</taxon>
    </lineage>
</organism>
<evidence type="ECO:0000256" key="7">
    <source>
        <dbReference type="SAM" id="SignalP"/>
    </source>
</evidence>
<dbReference type="InterPro" id="IPR009056">
    <property type="entry name" value="Cyt_c-like_dom"/>
</dbReference>
<name>A0A2K2G017_9SPHN</name>
<dbReference type="Gene3D" id="1.10.760.10">
    <property type="entry name" value="Cytochrome c-like domain"/>
    <property type="match status" value="1"/>
</dbReference>
<gene>
    <name evidence="9" type="ORF">A8V01_20625</name>
</gene>
<feature type="domain" description="Cytochrome c" evidence="8">
    <location>
        <begin position="28"/>
        <end position="128"/>
    </location>
</feature>
<dbReference type="PROSITE" id="PS51007">
    <property type="entry name" value="CYTC"/>
    <property type="match status" value="1"/>
</dbReference>
<dbReference type="InterPro" id="IPR036909">
    <property type="entry name" value="Cyt_c-like_dom_sf"/>
</dbReference>
<dbReference type="AlphaFoldDB" id="A0A2K2G017"/>
<dbReference type="GO" id="GO:0046872">
    <property type="term" value="F:metal ion binding"/>
    <property type="evidence" value="ECO:0007669"/>
    <property type="project" value="UniProtKB-KW"/>
</dbReference>
<evidence type="ECO:0000256" key="4">
    <source>
        <dbReference type="ARBA" id="ARBA00022982"/>
    </source>
</evidence>
<evidence type="ECO:0000313" key="9">
    <source>
        <dbReference type="EMBL" id="PNU04390.1"/>
    </source>
</evidence>